<name>A0A564YUR2_HYMDI</name>
<dbReference type="Proteomes" id="UP000321570">
    <property type="component" value="Unassembled WGS sequence"/>
</dbReference>
<reference evidence="1 2" key="1">
    <citation type="submission" date="2019-07" db="EMBL/GenBank/DDBJ databases">
        <authorList>
            <person name="Jastrzebski P J."/>
            <person name="Paukszto L."/>
            <person name="Jastrzebski P J."/>
        </authorList>
    </citation>
    <scope>NUCLEOTIDE SEQUENCE [LARGE SCALE GENOMIC DNA]</scope>
    <source>
        <strain evidence="1 2">WMS-il1</strain>
    </source>
</reference>
<accession>A0A564YUR2</accession>
<feature type="non-terminal residue" evidence="1">
    <location>
        <position position="133"/>
    </location>
</feature>
<keyword evidence="2" id="KW-1185">Reference proteome</keyword>
<evidence type="ECO:0000313" key="2">
    <source>
        <dbReference type="Proteomes" id="UP000321570"/>
    </source>
</evidence>
<organism evidence="1 2">
    <name type="scientific">Hymenolepis diminuta</name>
    <name type="common">Rat tapeworm</name>
    <dbReference type="NCBI Taxonomy" id="6216"/>
    <lineage>
        <taxon>Eukaryota</taxon>
        <taxon>Metazoa</taxon>
        <taxon>Spiralia</taxon>
        <taxon>Lophotrochozoa</taxon>
        <taxon>Platyhelminthes</taxon>
        <taxon>Cestoda</taxon>
        <taxon>Eucestoda</taxon>
        <taxon>Cyclophyllidea</taxon>
        <taxon>Hymenolepididae</taxon>
        <taxon>Hymenolepis</taxon>
    </lineage>
</organism>
<dbReference type="EMBL" id="CABIJS010000356">
    <property type="protein sequence ID" value="VUZ50314.1"/>
    <property type="molecule type" value="Genomic_DNA"/>
</dbReference>
<feature type="non-terminal residue" evidence="1">
    <location>
        <position position="1"/>
    </location>
</feature>
<protein>
    <submittedName>
        <fullName evidence="1">Uncharacterized protein</fullName>
    </submittedName>
</protein>
<proteinExistence type="predicted"/>
<evidence type="ECO:0000313" key="1">
    <source>
        <dbReference type="EMBL" id="VUZ50314.1"/>
    </source>
</evidence>
<dbReference type="AlphaFoldDB" id="A0A564YUR2"/>
<gene>
    <name evidence="1" type="ORF">WMSIL1_LOCUS9279</name>
</gene>
<sequence>GNSLKQVFFLPELSSLVDYQSVIKEACPWLSLCASSDAYSDPHELELPPPNGFVDLLTAWLGGLEHSSRPVRRYTLASLVDAVVANSNNGYRHHHHRCGRLMQLSRLVVRALKVHRPTAIASSTQEGVPDGSC</sequence>